<protein>
    <submittedName>
        <fullName evidence="7">Arginine utilization regulatory protein</fullName>
    </submittedName>
</protein>
<keyword evidence="4" id="KW-0238">DNA-binding</keyword>
<dbReference type="Gene3D" id="1.10.8.60">
    <property type="match status" value="1"/>
</dbReference>
<dbReference type="InterPro" id="IPR009057">
    <property type="entry name" value="Homeodomain-like_sf"/>
</dbReference>
<dbReference type="PROSITE" id="PS00676">
    <property type="entry name" value="SIGMA54_INTERACT_2"/>
    <property type="match status" value="1"/>
</dbReference>
<evidence type="ECO:0000256" key="2">
    <source>
        <dbReference type="ARBA" id="ARBA00022840"/>
    </source>
</evidence>
<dbReference type="PROSITE" id="PS00675">
    <property type="entry name" value="SIGMA54_INTERACT_1"/>
    <property type="match status" value="1"/>
</dbReference>
<keyword evidence="8" id="KW-1185">Reference proteome</keyword>
<proteinExistence type="predicted"/>
<dbReference type="CDD" id="cd00009">
    <property type="entry name" value="AAA"/>
    <property type="match status" value="1"/>
</dbReference>
<dbReference type="InterPro" id="IPR003593">
    <property type="entry name" value="AAA+_ATPase"/>
</dbReference>
<evidence type="ECO:0000313" key="7">
    <source>
        <dbReference type="EMBL" id="TCO72312.1"/>
    </source>
</evidence>
<evidence type="ECO:0000256" key="5">
    <source>
        <dbReference type="ARBA" id="ARBA00023163"/>
    </source>
</evidence>
<dbReference type="OrthoDB" id="9803970at2"/>
<dbReference type="PANTHER" id="PTHR32071:SF74">
    <property type="entry name" value="TRANSCRIPTIONAL ACTIVATOR ROCR"/>
    <property type="match status" value="1"/>
</dbReference>
<gene>
    <name evidence="7" type="ORF">EV214_11863</name>
</gene>
<accession>A0A4R2KIJ5</accession>
<dbReference type="Proteomes" id="UP000294919">
    <property type="component" value="Unassembled WGS sequence"/>
</dbReference>
<dbReference type="InterPro" id="IPR025662">
    <property type="entry name" value="Sigma_54_int_dom_ATP-bd_1"/>
</dbReference>
<dbReference type="GO" id="GO:0006355">
    <property type="term" value="P:regulation of DNA-templated transcription"/>
    <property type="evidence" value="ECO:0007669"/>
    <property type="project" value="InterPro"/>
</dbReference>
<evidence type="ECO:0000313" key="8">
    <source>
        <dbReference type="Proteomes" id="UP000294919"/>
    </source>
</evidence>
<dbReference type="InterPro" id="IPR002197">
    <property type="entry name" value="HTH_Fis"/>
</dbReference>
<dbReference type="RefSeq" id="WP_132246248.1">
    <property type="nucleotide sequence ID" value="NZ_SLWV01000018.1"/>
</dbReference>
<keyword evidence="2" id="KW-0067">ATP-binding</keyword>
<dbReference type="PANTHER" id="PTHR32071">
    <property type="entry name" value="TRANSCRIPTIONAL REGULATORY PROTEIN"/>
    <property type="match status" value="1"/>
</dbReference>
<evidence type="ECO:0000256" key="3">
    <source>
        <dbReference type="ARBA" id="ARBA00023015"/>
    </source>
</evidence>
<dbReference type="InterPro" id="IPR002078">
    <property type="entry name" value="Sigma_54_int"/>
</dbReference>
<dbReference type="AlphaFoldDB" id="A0A4R2KIJ5"/>
<dbReference type="PROSITE" id="PS00688">
    <property type="entry name" value="SIGMA54_INTERACT_3"/>
    <property type="match status" value="1"/>
</dbReference>
<dbReference type="EMBL" id="SLWV01000018">
    <property type="protein sequence ID" value="TCO72312.1"/>
    <property type="molecule type" value="Genomic_DNA"/>
</dbReference>
<dbReference type="GO" id="GO:0043565">
    <property type="term" value="F:sequence-specific DNA binding"/>
    <property type="evidence" value="ECO:0007669"/>
    <property type="project" value="InterPro"/>
</dbReference>
<comment type="caution">
    <text evidence="7">The sequence shown here is derived from an EMBL/GenBank/DDBJ whole genome shotgun (WGS) entry which is preliminary data.</text>
</comment>
<feature type="domain" description="Sigma-54 factor interaction" evidence="6">
    <location>
        <begin position="156"/>
        <end position="384"/>
    </location>
</feature>
<evidence type="ECO:0000256" key="4">
    <source>
        <dbReference type="ARBA" id="ARBA00023125"/>
    </source>
</evidence>
<keyword evidence="3" id="KW-0805">Transcription regulation</keyword>
<dbReference type="PROSITE" id="PS50045">
    <property type="entry name" value="SIGMA54_INTERACT_4"/>
    <property type="match status" value="1"/>
</dbReference>
<dbReference type="Pfam" id="PF02954">
    <property type="entry name" value="HTH_8"/>
    <property type="match status" value="1"/>
</dbReference>
<organism evidence="7 8">
    <name type="scientific">Marinisporobacter balticus</name>
    <dbReference type="NCBI Taxonomy" id="2018667"/>
    <lineage>
        <taxon>Bacteria</taxon>
        <taxon>Bacillati</taxon>
        <taxon>Bacillota</taxon>
        <taxon>Clostridia</taxon>
        <taxon>Peptostreptococcales</taxon>
        <taxon>Thermotaleaceae</taxon>
        <taxon>Marinisporobacter</taxon>
    </lineage>
</organism>
<dbReference type="InterPro" id="IPR025943">
    <property type="entry name" value="Sigma_54_int_dom_ATP-bd_2"/>
</dbReference>
<sequence>MIIRKFKNIDIDYVDGILIVDNTGKIVHSVRYNPRFNENAKEKEYRDFINKNYLEAYPGLEAEESTIINCLKDGVPIYKKNQVFCDYEGRVYNTQNLTIPIIRRGKVLGAIELSKDITSIQDLSEAFENVESVKAGTTGDISKKNIASVKYSFEDIITKNDEMLENIEKAKLIADSPSSILVYGETGTGKELFVQSIHNYSSRRNRPFIAQNCAALPENLFESILFGSVKGSFTGAMDKQGLFEIANGGTLFLDEINSMSMNLQAKLLRVLQDGVVRRIGDSKDRKVDVRVISAMNMDPMEAINKRYIREDIFYRLSVMSIKLVPLRKRKEDILLLVRYFLKKYNTLLKRYVKRISKEVETLFFVYHWPGNIRELQHVIEGAMNIVKDGIIEMKHLPVYLSETAENIYFYDEEEVTQPLNDVIEVIEKKMIIKALEKAGGNVSKAAKFLDIPRQTLQYKIIKYNILIE</sequence>
<reference evidence="7 8" key="1">
    <citation type="submission" date="2019-03" db="EMBL/GenBank/DDBJ databases">
        <title>Genomic Encyclopedia of Type Strains, Phase IV (KMG-IV): sequencing the most valuable type-strain genomes for metagenomic binning, comparative biology and taxonomic classification.</title>
        <authorList>
            <person name="Goeker M."/>
        </authorList>
    </citation>
    <scope>NUCLEOTIDE SEQUENCE [LARGE SCALE GENOMIC DNA]</scope>
    <source>
        <strain evidence="7 8">DSM 102940</strain>
    </source>
</reference>
<dbReference type="Gene3D" id="1.10.10.60">
    <property type="entry name" value="Homeodomain-like"/>
    <property type="match status" value="1"/>
</dbReference>
<evidence type="ECO:0000256" key="1">
    <source>
        <dbReference type="ARBA" id="ARBA00022741"/>
    </source>
</evidence>
<dbReference type="GO" id="GO:0005524">
    <property type="term" value="F:ATP binding"/>
    <property type="evidence" value="ECO:0007669"/>
    <property type="project" value="UniProtKB-KW"/>
</dbReference>
<keyword evidence="1" id="KW-0547">Nucleotide-binding</keyword>
<dbReference type="SUPFAM" id="SSF46689">
    <property type="entry name" value="Homeodomain-like"/>
    <property type="match status" value="1"/>
</dbReference>
<evidence type="ECO:0000259" key="6">
    <source>
        <dbReference type="PROSITE" id="PS50045"/>
    </source>
</evidence>
<name>A0A4R2KIJ5_9FIRM</name>
<dbReference type="Pfam" id="PF25601">
    <property type="entry name" value="AAA_lid_14"/>
    <property type="match status" value="1"/>
</dbReference>
<dbReference type="Pfam" id="PF00158">
    <property type="entry name" value="Sigma54_activat"/>
    <property type="match status" value="1"/>
</dbReference>
<dbReference type="FunFam" id="3.40.50.300:FF:000006">
    <property type="entry name" value="DNA-binding transcriptional regulator NtrC"/>
    <property type="match status" value="1"/>
</dbReference>
<dbReference type="SMART" id="SM00382">
    <property type="entry name" value="AAA"/>
    <property type="match status" value="1"/>
</dbReference>
<keyword evidence="5" id="KW-0804">Transcription</keyword>
<dbReference type="SUPFAM" id="SSF52540">
    <property type="entry name" value="P-loop containing nucleoside triphosphate hydrolases"/>
    <property type="match status" value="1"/>
</dbReference>
<dbReference type="InterPro" id="IPR058031">
    <property type="entry name" value="AAA_lid_NorR"/>
</dbReference>
<dbReference type="Gene3D" id="3.40.50.300">
    <property type="entry name" value="P-loop containing nucleotide triphosphate hydrolases"/>
    <property type="match status" value="1"/>
</dbReference>
<dbReference type="InterPro" id="IPR025944">
    <property type="entry name" value="Sigma_54_int_dom_CS"/>
</dbReference>
<dbReference type="PRINTS" id="PR01590">
    <property type="entry name" value="HTHFIS"/>
</dbReference>
<dbReference type="InterPro" id="IPR027417">
    <property type="entry name" value="P-loop_NTPase"/>
</dbReference>